<dbReference type="EMBL" id="OW240913">
    <property type="protein sequence ID" value="CAH2250632.1"/>
    <property type="molecule type" value="Genomic_DNA"/>
</dbReference>
<gene>
    <name evidence="2" type="ORF">PECUL_23A006860</name>
</gene>
<evidence type="ECO:0000313" key="3">
    <source>
        <dbReference type="Proteomes" id="UP001295444"/>
    </source>
</evidence>
<proteinExistence type="predicted"/>
<dbReference type="PANTHER" id="PTHR21301">
    <property type="entry name" value="REVERSE TRANSCRIPTASE"/>
    <property type="match status" value="1"/>
</dbReference>
<accession>A0AAD1RE83</accession>
<organism evidence="2 3">
    <name type="scientific">Pelobates cultripes</name>
    <name type="common">Western spadefoot toad</name>
    <dbReference type="NCBI Taxonomy" id="61616"/>
    <lineage>
        <taxon>Eukaryota</taxon>
        <taxon>Metazoa</taxon>
        <taxon>Chordata</taxon>
        <taxon>Craniata</taxon>
        <taxon>Vertebrata</taxon>
        <taxon>Euteleostomi</taxon>
        <taxon>Amphibia</taxon>
        <taxon>Batrachia</taxon>
        <taxon>Anura</taxon>
        <taxon>Pelobatoidea</taxon>
        <taxon>Pelobatidae</taxon>
        <taxon>Pelobates</taxon>
    </lineage>
</organism>
<dbReference type="PANTHER" id="PTHR21301:SF12">
    <property type="match status" value="1"/>
</dbReference>
<protein>
    <recommendedName>
        <fullName evidence="1">Helix-turn-helix domain-containing protein</fullName>
    </recommendedName>
</protein>
<dbReference type="InterPro" id="IPR058912">
    <property type="entry name" value="HTH_animal"/>
</dbReference>
<reference evidence="2" key="1">
    <citation type="submission" date="2022-03" db="EMBL/GenBank/DDBJ databases">
        <authorList>
            <person name="Alioto T."/>
            <person name="Alioto T."/>
            <person name="Gomez Garrido J."/>
        </authorList>
    </citation>
    <scope>NUCLEOTIDE SEQUENCE</scope>
</reference>
<evidence type="ECO:0000313" key="2">
    <source>
        <dbReference type="EMBL" id="CAH2250632.1"/>
    </source>
</evidence>
<name>A0AAD1RE83_PELCU</name>
<keyword evidence="3" id="KW-1185">Reference proteome</keyword>
<evidence type="ECO:0000259" key="1">
    <source>
        <dbReference type="Pfam" id="PF26215"/>
    </source>
</evidence>
<dbReference type="AlphaFoldDB" id="A0AAD1RE83"/>
<sequence length="280" mass="33016">MAPMYANAFMYENETQHILSCYNHQITRYFRLIDDILILWNGSKEEALQFVHALNNLTTQVKMTATIDEHSVQFLDLEIMMANQKLEYKRFSKPTDRNTILHFQSFHPKHLKQSLPYSQFLRVFRNNSLSEQRDQQLLLMYGKFQARGYPWTVLDQALAKAKTTYSSPSSQPQRTVNIRPIFPMLFNTASSKLTSSVRNNWKTLELDLSIPEIFQQKPMFSYRCNKNLKDLLVNTDPHHCYSPVKKNIYKCRMCKVFGVCDVRSHYPFQNLFPSLHRQAI</sequence>
<feature type="domain" description="Helix-turn-helix" evidence="1">
    <location>
        <begin position="100"/>
        <end position="151"/>
    </location>
</feature>
<dbReference type="Proteomes" id="UP001295444">
    <property type="component" value="Chromosome 02"/>
</dbReference>
<dbReference type="Pfam" id="PF26215">
    <property type="entry name" value="HTH_animal"/>
    <property type="match status" value="1"/>
</dbReference>